<reference evidence="2" key="2">
    <citation type="submission" date="2020-09" db="EMBL/GenBank/DDBJ databases">
        <authorList>
            <person name="Sun Q."/>
            <person name="Ohkuma M."/>
        </authorList>
    </citation>
    <scope>NUCLEOTIDE SEQUENCE</scope>
    <source>
        <strain evidence="2">JCM 4122</strain>
    </source>
</reference>
<reference evidence="2" key="1">
    <citation type="journal article" date="2014" name="Int. J. Syst. Evol. Microbiol.">
        <title>Complete genome sequence of Corynebacterium casei LMG S-19264T (=DSM 44701T), isolated from a smear-ripened cheese.</title>
        <authorList>
            <consortium name="US DOE Joint Genome Institute (JGI-PGF)"/>
            <person name="Walter F."/>
            <person name="Albersmeier A."/>
            <person name="Kalinowski J."/>
            <person name="Ruckert C."/>
        </authorList>
    </citation>
    <scope>NUCLEOTIDE SEQUENCE</scope>
    <source>
        <strain evidence="2">JCM 4122</strain>
    </source>
</reference>
<accession>A0A919EK33</accession>
<proteinExistence type="predicted"/>
<name>A0A919EK33_STRFL</name>
<sequence>MTRFHDFNLKLLVIEELMYSAGTLLPVYDLGEALAARGIGDPASYALENDLVGEVLPESREYFEALEIPAELLATVEELCFDAGADVFRHCAPAWDGEDDLFDVRSLDDLDLLPGLREVTFVEDGVLAVPDAAEVFAARGITTDE</sequence>
<gene>
    <name evidence="2" type="ORF">GCM10017667_20230</name>
</gene>
<dbReference type="Proteomes" id="UP000632849">
    <property type="component" value="Unassembled WGS sequence"/>
</dbReference>
<organism evidence="2 3">
    <name type="scientific">Streptomyces filamentosus</name>
    <name type="common">Streptomyces roseosporus</name>
    <dbReference type="NCBI Taxonomy" id="67294"/>
    <lineage>
        <taxon>Bacteria</taxon>
        <taxon>Bacillati</taxon>
        <taxon>Actinomycetota</taxon>
        <taxon>Actinomycetes</taxon>
        <taxon>Kitasatosporales</taxon>
        <taxon>Streptomycetaceae</taxon>
        <taxon>Streptomyces</taxon>
    </lineage>
</organism>
<dbReference type="AlphaFoldDB" id="A0A919EK33"/>
<feature type="domain" description="DUF6892" evidence="1">
    <location>
        <begin position="1"/>
        <end position="142"/>
    </location>
</feature>
<evidence type="ECO:0000313" key="2">
    <source>
        <dbReference type="EMBL" id="GHF90964.1"/>
    </source>
</evidence>
<dbReference type="RefSeq" id="WP_150230354.1">
    <property type="nucleotide sequence ID" value="NZ_BNBE01000001.1"/>
</dbReference>
<keyword evidence="3" id="KW-1185">Reference proteome</keyword>
<evidence type="ECO:0000313" key="3">
    <source>
        <dbReference type="Proteomes" id="UP000632849"/>
    </source>
</evidence>
<evidence type="ECO:0000259" key="1">
    <source>
        <dbReference type="Pfam" id="PF21832"/>
    </source>
</evidence>
<comment type="caution">
    <text evidence="2">The sequence shown here is derived from an EMBL/GenBank/DDBJ whole genome shotgun (WGS) entry which is preliminary data.</text>
</comment>
<dbReference type="Pfam" id="PF21832">
    <property type="entry name" value="DUF6892"/>
    <property type="match status" value="1"/>
</dbReference>
<protein>
    <recommendedName>
        <fullName evidence="1">DUF6892 domain-containing protein</fullName>
    </recommendedName>
</protein>
<dbReference type="EMBL" id="BNBE01000001">
    <property type="protein sequence ID" value="GHF90964.1"/>
    <property type="molecule type" value="Genomic_DNA"/>
</dbReference>
<dbReference type="InterPro" id="IPR054187">
    <property type="entry name" value="DUF6892"/>
</dbReference>
<dbReference type="GeneID" id="95660759"/>